<dbReference type="EMBL" id="JAAXYO010000012">
    <property type="protein sequence ID" value="MBU2786706.1"/>
    <property type="molecule type" value="Genomic_DNA"/>
</dbReference>
<accession>A0AAE2YMB6</accession>
<reference evidence="2" key="1">
    <citation type="journal article" date="2021" name="ISME J.">
        <title>Genomic evolution of the class Acidithiobacillia: deep-branching Proteobacteria living in extreme acidic conditions.</title>
        <authorList>
            <person name="Moya-Beltran A."/>
            <person name="Beard S."/>
            <person name="Rojas-Villalobos C."/>
            <person name="Issotta F."/>
            <person name="Gallardo Y."/>
            <person name="Ulloa R."/>
            <person name="Giaveno A."/>
            <person name="Degli Esposti M."/>
            <person name="Johnson D.B."/>
            <person name="Quatrini R."/>
        </authorList>
    </citation>
    <scope>NUCLEOTIDE SEQUENCE</scope>
    <source>
        <strain evidence="2">VAN18-1</strain>
    </source>
</reference>
<feature type="transmembrane region" description="Helical" evidence="1">
    <location>
        <begin position="44"/>
        <end position="67"/>
    </location>
</feature>
<keyword evidence="1" id="KW-0472">Membrane</keyword>
<name>A0AAE2YMB6_9PROT</name>
<comment type="caution">
    <text evidence="2">The sequence shown here is derived from an EMBL/GenBank/DDBJ whole genome shotgun (WGS) entry which is preliminary data.</text>
</comment>
<keyword evidence="1" id="KW-0812">Transmembrane</keyword>
<organism evidence="2 3">
    <name type="scientific">Igneacidithiobacillus copahuensis</name>
    <dbReference type="NCBI Taxonomy" id="2724909"/>
    <lineage>
        <taxon>Bacteria</taxon>
        <taxon>Pseudomonadati</taxon>
        <taxon>Pseudomonadota</taxon>
        <taxon>Acidithiobacillia</taxon>
        <taxon>Acidithiobacillales</taxon>
        <taxon>Acidithiobacillaceae</taxon>
        <taxon>Igneacidithiobacillus</taxon>
    </lineage>
</organism>
<protein>
    <submittedName>
        <fullName evidence="2">Uncharacterized protein</fullName>
    </submittedName>
</protein>
<sequence length="175" mass="19888">MTWYAIYKRVENRGQSDIEVKYGFSYPAFFFTWVWALSKRLYAVAFVSFLFGPLTPLSIVFCILSVMPPMLWVPTGSKNLESFVVNAVPLLSAWTVQVTMGFCGNVMYRKKLKKSSFICTTAVCRNRSISQCYKPHIFRQIVIFAKSMNYSGLVPGVLLSVVVLWLAVHDLFPVG</sequence>
<gene>
    <name evidence="2" type="ORF">HFQ13_00485</name>
</gene>
<dbReference type="AlphaFoldDB" id="A0AAE2YMB6"/>
<evidence type="ECO:0000256" key="1">
    <source>
        <dbReference type="SAM" id="Phobius"/>
    </source>
</evidence>
<evidence type="ECO:0000313" key="3">
    <source>
        <dbReference type="Proteomes" id="UP001197378"/>
    </source>
</evidence>
<evidence type="ECO:0000313" key="2">
    <source>
        <dbReference type="EMBL" id="MBU2786706.1"/>
    </source>
</evidence>
<dbReference type="RefSeq" id="WP_141565701.1">
    <property type="nucleotide sequence ID" value="NZ_JAAXYO010000012.1"/>
</dbReference>
<keyword evidence="1" id="KW-1133">Transmembrane helix</keyword>
<feature type="transmembrane region" description="Helical" evidence="1">
    <location>
        <begin position="148"/>
        <end position="168"/>
    </location>
</feature>
<proteinExistence type="predicted"/>
<keyword evidence="3" id="KW-1185">Reference proteome</keyword>
<feature type="transmembrane region" description="Helical" evidence="1">
    <location>
        <begin position="87"/>
        <end position="108"/>
    </location>
</feature>
<dbReference type="Proteomes" id="UP001197378">
    <property type="component" value="Unassembled WGS sequence"/>
</dbReference>